<dbReference type="Pfam" id="PF00622">
    <property type="entry name" value="SPRY"/>
    <property type="match status" value="1"/>
</dbReference>
<evidence type="ECO:0000256" key="8">
    <source>
        <dbReference type="ARBA" id="ARBA00022692"/>
    </source>
</evidence>
<reference evidence="19 20" key="1">
    <citation type="submission" date="2022-12" db="EMBL/GenBank/DDBJ databases">
        <title>Genomic features and morphological characterization of a novel Knufia sp. strain isolated from spacecraft assembly facility.</title>
        <authorList>
            <person name="Teixeira M."/>
            <person name="Chander A.M."/>
            <person name="Stajich J.E."/>
            <person name="Venkateswaran K."/>
        </authorList>
    </citation>
    <scope>NUCLEOTIDE SEQUENCE [LARGE SCALE GENOMIC DNA]</scope>
    <source>
        <strain evidence="19 20">FJI-L2-BK-P2</strain>
    </source>
</reference>
<dbReference type="GO" id="GO:0015031">
    <property type="term" value="P:protein transport"/>
    <property type="evidence" value="ECO:0007669"/>
    <property type="project" value="UniProtKB-KW"/>
</dbReference>
<protein>
    <recommendedName>
        <fullName evidence="5">Protein SSH4</fullName>
    </recommendedName>
    <alternativeName>
        <fullName evidence="4">Protein ssh4</fullName>
    </alternativeName>
</protein>
<dbReference type="InterPro" id="IPR001870">
    <property type="entry name" value="B30.2/SPRY"/>
</dbReference>
<comment type="similarity">
    <text evidence="3">Belongs to the SSH4 family.</text>
</comment>
<evidence type="ECO:0000256" key="15">
    <source>
        <dbReference type="ARBA" id="ARBA00025244"/>
    </source>
</evidence>
<evidence type="ECO:0000256" key="9">
    <source>
        <dbReference type="ARBA" id="ARBA00022753"/>
    </source>
</evidence>
<dbReference type="Proteomes" id="UP001316803">
    <property type="component" value="Unassembled WGS sequence"/>
</dbReference>
<keyword evidence="13 17" id="KW-0472">Membrane</keyword>
<proteinExistence type="inferred from homology"/>
<dbReference type="GO" id="GO:0004115">
    <property type="term" value="F:3',5'-cyclic-AMP phosphodiesterase activity"/>
    <property type="evidence" value="ECO:0007669"/>
    <property type="project" value="InterPro"/>
</dbReference>
<feature type="region of interest" description="Disordered" evidence="16">
    <location>
        <begin position="862"/>
        <end position="951"/>
    </location>
</feature>
<feature type="compositionally biased region" description="Polar residues" evidence="16">
    <location>
        <begin position="971"/>
        <end position="991"/>
    </location>
</feature>
<evidence type="ECO:0000256" key="4">
    <source>
        <dbReference type="ARBA" id="ARBA00016528"/>
    </source>
</evidence>
<feature type="domain" description="B30.2/SPRY" evidence="18">
    <location>
        <begin position="134"/>
        <end position="330"/>
    </location>
</feature>
<dbReference type="EMBL" id="JAKLMC020000015">
    <property type="protein sequence ID" value="KAK5952358.1"/>
    <property type="molecule type" value="Genomic_DNA"/>
</dbReference>
<dbReference type="GO" id="GO:0005774">
    <property type="term" value="C:vacuolar membrane"/>
    <property type="evidence" value="ECO:0007669"/>
    <property type="project" value="UniProtKB-SubCell"/>
</dbReference>
<dbReference type="SMART" id="SM00449">
    <property type="entry name" value="SPRY"/>
    <property type="match status" value="1"/>
</dbReference>
<dbReference type="GO" id="GO:0006198">
    <property type="term" value="P:cAMP catabolic process"/>
    <property type="evidence" value="ECO:0007669"/>
    <property type="project" value="InterPro"/>
</dbReference>
<accession>A0AAN8EIP0</accession>
<comment type="function">
    <text evidence="15">Components of the endosome-vacuole trafficking pathway that regulates nutrient transport. May be involved in processes which determine whether plasma membrane proteins are degraded or routed to the plasma membrane.</text>
</comment>
<dbReference type="CDD" id="cd12910">
    <property type="entry name" value="SPRY_SSH4_like"/>
    <property type="match status" value="1"/>
</dbReference>
<evidence type="ECO:0000256" key="10">
    <source>
        <dbReference type="ARBA" id="ARBA00022927"/>
    </source>
</evidence>
<keyword evidence="6" id="KW-0813">Transport</keyword>
<evidence type="ECO:0000256" key="14">
    <source>
        <dbReference type="ARBA" id="ARBA00023180"/>
    </source>
</evidence>
<keyword evidence="8 17" id="KW-0812">Transmembrane</keyword>
<name>A0AAN8EIP0_9EURO</name>
<feature type="transmembrane region" description="Helical" evidence="17">
    <location>
        <begin position="67"/>
        <end position="91"/>
    </location>
</feature>
<dbReference type="AlphaFoldDB" id="A0AAN8EIP0"/>
<evidence type="ECO:0000256" key="7">
    <source>
        <dbReference type="ARBA" id="ARBA00022554"/>
    </source>
</evidence>
<dbReference type="InterPro" id="IPR043136">
    <property type="entry name" value="B30.2/SPRY_sf"/>
</dbReference>
<evidence type="ECO:0000313" key="19">
    <source>
        <dbReference type="EMBL" id="KAK5952358.1"/>
    </source>
</evidence>
<keyword evidence="12 17" id="KW-1133">Transmembrane helix</keyword>
<dbReference type="InterPro" id="IPR035780">
    <property type="entry name" value="SPRY_Ssh4-like"/>
</dbReference>
<evidence type="ECO:0000256" key="1">
    <source>
        <dbReference type="ARBA" id="ARBA00004576"/>
    </source>
</evidence>
<feature type="region of interest" description="Disordered" evidence="16">
    <location>
        <begin position="15"/>
        <end position="39"/>
    </location>
</feature>
<sequence>MRFARIPGRFPVHSTLATSTRSTPTSLQQHASTPTFGHGHREFTSYNGSPTSIVINISDGGSTGRGILIGLLSAFGSAGIAVLVLAIFFFFKYTSRGRIILDRIGRPGEFDDEQAFAREEAEALESMDDLQRTEYMRAKAFIQVNPPETVSTDISLSQFLAIQEKGVSAWEFEPELEIANCFVEARTEIEFFDSECSVQSNLPIPKQNEVYYWEAKIYDKPESSTISIGLTTKPYPLFRLPGYHKTSLAYLSDGQRRYNQPFSGTSYAPEYVQGDVIGVGYRPRTGSVFFTRNGKKLDEVAHNLKSQNFFPTVGANGPCTVHVNFGQMGFVFIEANVKKWGLAPMTGSLAPPPPYGSEQGSILLEAGRDGVRQPEYQPGHSRTRSGLARLGLPSGNPGPVRTPTEISLAHLAHVSSQDLSQDDANMGDVQHQPVENTPAGQQIVPPPEYTSPEGSPRSSTDDAQRMMLVQRPNEDQPPIPTYDQSGANGGPREDTVTGLLVRAPQSEWKKGSMIAVDAGTHLSSIVRILAQQMPLFSKDIPPSGYSHVIADGPFAGVKCHSYTARANALYIFRELMHAFLITHPHLDHLSAMGINTPALEYGREAKTIVALDSTIEAIKSHIFNDSIWPNLSDEGSGVGFVTYRRLKEGGNNRLGSGDARGYVRVCDSLATLCMGVTHGKCKSKPAAPPHHRSESTGWPDPYTFPQRRLSRISDHESYFAAVHPQRQHPSFSTSQFSFPPGPTTPGYSTLHTPNLSAIDNDHSFEPVQSSAFFILNEETNAEILVFGDIEPDAVSSSPQNYKVWKVAAPKVANGTLKAIFIECSYDDSVRDSDLYGHLCPRHLIQELLFLAREVSDYKAQKAAGVDTPTQANEVKRAAEQAGPPDSLRKRKKLNGSGSSTSDMDQLARLPDGSVSASMPSGYVGTRSSSNKRKSSFSTSSMPGDVSPISLRATSPSRIPQLSKHVHFSGAKTASSTGSPRLSGSTASPLAATQQQHYPPTHLGMHASMSAPSLDTSASTVQPERPPDPMQGLVVHIIHVKDTLMDGPSPGEIILAQLQESAEEAGLECEFDVTDAGQSIWV</sequence>
<feature type="region of interest" description="Disordered" evidence="16">
    <location>
        <begin position="417"/>
        <end position="494"/>
    </location>
</feature>
<dbReference type="SUPFAM" id="SSF49899">
    <property type="entry name" value="Concanavalin A-like lectins/glucanases"/>
    <property type="match status" value="1"/>
</dbReference>
<dbReference type="GO" id="GO:0010008">
    <property type="term" value="C:endosome membrane"/>
    <property type="evidence" value="ECO:0007669"/>
    <property type="project" value="UniProtKB-SubCell"/>
</dbReference>
<dbReference type="InterPro" id="IPR000396">
    <property type="entry name" value="Pdiesterase2"/>
</dbReference>
<keyword evidence="14" id="KW-0325">Glycoprotein</keyword>
<evidence type="ECO:0000256" key="16">
    <source>
        <dbReference type="SAM" id="MobiDB-lite"/>
    </source>
</evidence>
<dbReference type="PANTHER" id="PTHR28283">
    <property type="entry name" value="3',5'-CYCLIC-NUCLEOTIDE PHOSPHODIESTERASE 1"/>
    <property type="match status" value="1"/>
</dbReference>
<feature type="region of interest" description="Disordered" evidence="16">
    <location>
        <begin position="965"/>
        <end position="991"/>
    </location>
</feature>
<organism evidence="19 20">
    <name type="scientific">Knufia fluminis</name>
    <dbReference type="NCBI Taxonomy" id="191047"/>
    <lineage>
        <taxon>Eukaryota</taxon>
        <taxon>Fungi</taxon>
        <taxon>Dikarya</taxon>
        <taxon>Ascomycota</taxon>
        <taxon>Pezizomycotina</taxon>
        <taxon>Eurotiomycetes</taxon>
        <taxon>Chaetothyriomycetidae</taxon>
        <taxon>Chaetothyriales</taxon>
        <taxon>Trichomeriaceae</taxon>
        <taxon>Knufia</taxon>
    </lineage>
</organism>
<evidence type="ECO:0000256" key="12">
    <source>
        <dbReference type="ARBA" id="ARBA00022989"/>
    </source>
</evidence>
<feature type="region of interest" description="Disordered" evidence="16">
    <location>
        <begin position="371"/>
        <end position="403"/>
    </location>
</feature>
<keyword evidence="11" id="KW-0735">Signal-anchor</keyword>
<keyword evidence="10" id="KW-0653">Protein transport</keyword>
<dbReference type="Gene3D" id="2.60.120.920">
    <property type="match status" value="1"/>
</dbReference>
<evidence type="ECO:0000256" key="2">
    <source>
        <dbReference type="ARBA" id="ARBA00004639"/>
    </source>
</evidence>
<evidence type="ECO:0000313" key="20">
    <source>
        <dbReference type="Proteomes" id="UP001316803"/>
    </source>
</evidence>
<dbReference type="FunFam" id="2.60.120.920:FF:000065">
    <property type="entry name" value="Ear1p"/>
    <property type="match status" value="1"/>
</dbReference>
<keyword evidence="20" id="KW-1185">Reference proteome</keyword>
<comment type="subcellular location">
    <subcellularLocation>
        <location evidence="2">Endosome membrane</location>
        <topology evidence="2">Single-pass type II membrane protein</topology>
    </subcellularLocation>
    <subcellularLocation>
        <location evidence="1">Vacuole membrane</location>
        <topology evidence="1">Single-pass type II membrane protein</topology>
    </subcellularLocation>
</comment>
<dbReference type="PRINTS" id="PR00388">
    <property type="entry name" value="PDIESTERASE2"/>
</dbReference>
<dbReference type="PANTHER" id="PTHR28283:SF1">
    <property type="entry name" value="3',5'-CYCLIC-NUCLEOTIDE PHOSPHODIESTERASE 1"/>
    <property type="match status" value="1"/>
</dbReference>
<evidence type="ECO:0000256" key="3">
    <source>
        <dbReference type="ARBA" id="ARBA00006990"/>
    </source>
</evidence>
<gene>
    <name evidence="19" type="primary">ssh4</name>
    <name evidence="19" type="ORF">OHC33_006401</name>
</gene>
<dbReference type="InterPro" id="IPR013320">
    <property type="entry name" value="ConA-like_dom_sf"/>
</dbReference>
<evidence type="ECO:0000256" key="17">
    <source>
        <dbReference type="SAM" id="Phobius"/>
    </source>
</evidence>
<dbReference type="InterPro" id="IPR003877">
    <property type="entry name" value="SPRY_dom"/>
</dbReference>
<dbReference type="PROSITE" id="PS50188">
    <property type="entry name" value="B302_SPRY"/>
    <property type="match status" value="1"/>
</dbReference>
<evidence type="ECO:0000256" key="11">
    <source>
        <dbReference type="ARBA" id="ARBA00022968"/>
    </source>
</evidence>
<keyword evidence="7" id="KW-0926">Vacuole</keyword>
<comment type="caution">
    <text evidence="19">The sequence shown here is derived from an EMBL/GenBank/DDBJ whole genome shotgun (WGS) entry which is preliminary data.</text>
</comment>
<feature type="compositionally biased region" description="Polar residues" evidence="16">
    <location>
        <begin position="15"/>
        <end position="35"/>
    </location>
</feature>
<evidence type="ECO:0000256" key="13">
    <source>
        <dbReference type="ARBA" id="ARBA00023136"/>
    </source>
</evidence>
<dbReference type="GO" id="GO:0047555">
    <property type="term" value="F:3',5'-cyclic-GMP phosphodiesterase activity"/>
    <property type="evidence" value="ECO:0007669"/>
    <property type="project" value="TreeGrafter"/>
</dbReference>
<dbReference type="CDD" id="cd07735">
    <property type="entry name" value="class_II_PDE_MBL-fold"/>
    <property type="match status" value="1"/>
</dbReference>
<evidence type="ECO:0000256" key="5">
    <source>
        <dbReference type="ARBA" id="ARBA00017626"/>
    </source>
</evidence>
<keyword evidence="9" id="KW-0967">Endosome</keyword>
<dbReference type="GO" id="GO:1902660">
    <property type="term" value="P:negative regulation of glucose mediated signaling pathway"/>
    <property type="evidence" value="ECO:0007669"/>
    <property type="project" value="TreeGrafter"/>
</dbReference>
<feature type="region of interest" description="Disordered" evidence="16">
    <location>
        <begin position="684"/>
        <end position="703"/>
    </location>
</feature>
<evidence type="ECO:0000259" key="18">
    <source>
        <dbReference type="PROSITE" id="PS50188"/>
    </source>
</evidence>
<dbReference type="Pfam" id="PF02112">
    <property type="entry name" value="PDEase_II"/>
    <property type="match status" value="2"/>
</dbReference>
<evidence type="ECO:0000256" key="6">
    <source>
        <dbReference type="ARBA" id="ARBA00022448"/>
    </source>
</evidence>